<proteinExistence type="predicted"/>
<evidence type="ECO:0000313" key="2">
    <source>
        <dbReference type="Proteomes" id="UP000316584"/>
    </source>
</evidence>
<keyword evidence="2" id="KW-1185">Reference proteome</keyword>
<dbReference type="OrthoDB" id="9794834at2"/>
<dbReference type="KEGG" id="lug:FPZ22_02060"/>
<protein>
    <submittedName>
        <fullName evidence="1">Uncharacterized protein</fullName>
    </submittedName>
</protein>
<organism evidence="1 2">
    <name type="scientific">Luteimonas granuli</name>
    <dbReference type="NCBI Taxonomy" id="1176533"/>
    <lineage>
        <taxon>Bacteria</taxon>
        <taxon>Pseudomonadati</taxon>
        <taxon>Pseudomonadota</taxon>
        <taxon>Gammaproteobacteria</taxon>
        <taxon>Lysobacterales</taxon>
        <taxon>Lysobacteraceae</taxon>
        <taxon>Luteimonas</taxon>
    </lineage>
</organism>
<dbReference type="SUPFAM" id="SSF55486">
    <property type="entry name" value="Metalloproteases ('zincins'), catalytic domain"/>
    <property type="match status" value="1"/>
</dbReference>
<dbReference type="EMBL" id="CP042218">
    <property type="protein sequence ID" value="QDW65832.1"/>
    <property type="molecule type" value="Genomic_DNA"/>
</dbReference>
<reference evidence="1 2" key="1">
    <citation type="submission" date="2019-07" db="EMBL/GenBank/DDBJ databases">
        <title>Full genome sequence of Luteimonas sp. Gr-4.</title>
        <authorList>
            <person name="Im W.-T."/>
        </authorList>
    </citation>
    <scope>NUCLEOTIDE SEQUENCE [LARGE SCALE GENOMIC DNA]</scope>
    <source>
        <strain evidence="1 2">Gr-4</strain>
    </source>
</reference>
<evidence type="ECO:0000313" key="1">
    <source>
        <dbReference type="EMBL" id="QDW65832.1"/>
    </source>
</evidence>
<accession>A0A518N1Q6</accession>
<sequence>MPGKPSVDVAIYVPSNFDPSFDKVSVSRMLEGLRIAKEIYRPAGLQVNLLSVKTGAVDPKFLSIQANEIPRVPDTEYINSYESSKRHPAELTEMALRAFQSMVEVDDNSPNTIYLLAFQDVVFPFLEISEGRNWTVKMVRTGGLSFPSYSYVDTIPRPYRGVITISNLSTPSRLSRTIAHEIGHKVMNVSHEYKDTNPAHEVYAEGGLMLYGDGADIPSGEEGRWHLERLLMSPYVYRLSPDGTKQWNRDYLESGHYYDPIYEEKVVKFPGATIMNPNW</sequence>
<gene>
    <name evidence="1" type="ORF">FPZ22_02060</name>
</gene>
<name>A0A518N1Q6_9GAMM</name>
<dbReference type="RefSeq" id="WP_144889816.1">
    <property type="nucleotide sequence ID" value="NZ_CP042218.1"/>
</dbReference>
<dbReference type="AlphaFoldDB" id="A0A518N1Q6"/>
<dbReference type="Proteomes" id="UP000316584">
    <property type="component" value="Chromosome"/>
</dbReference>